<sequence length="560" mass="56367">MTRTELENQTPAAARLRTSWALLAAGSLLTAAGPLLGVVDGAQPAYTSWPLLALLALLPPVVAGALLFRGRPFVAAGLIAAVGVFAVGRLVSDLQIAADAMAVARPELFRPATLIAVTPSAGLWLLIAGHVLVIAGGVLAAGRAGMPADESEPPGLVAVHVIIAFWATVGLLGKPFTSADPFQLDRGPWDLPVIGLTGGLLIALAAPLATALAASSPDPDTREGGVYGVTLALVAVSLPPLVAGATAPGLGLAVGPLITLSAALLLPAVPLLARLWRLVRGKRDETRDLTLPSVRRMHVTAGVFAVLAALAMIGGALAPQLVLATGGPAPELASANLLWPGAIAFLLLGLALFVPSIADVVRPALMFGYLAMQFAAAGATQPVVSASQAGIAQPGAGFWLMILVAPFGILALICAGLAGAVERENAVLPARREQLPMAELGAVLLAGLFAVGAFALPTVRGNNYTAPTLVPGNDPVISAALISSLVWLVVGLVVAFRSRPARGAAVLAGAVLLVGIRALELPLTGDKVVGAVTGPGTWLALASCAALLVAAGLMGARATR</sequence>
<dbReference type="EMBL" id="JBHRZI010000011">
    <property type="protein sequence ID" value="MFC3891932.1"/>
    <property type="molecule type" value="Genomic_DNA"/>
</dbReference>
<feature type="transmembrane region" description="Helical" evidence="1">
    <location>
        <begin position="226"/>
        <end position="247"/>
    </location>
</feature>
<reference evidence="3" key="1">
    <citation type="journal article" date="2019" name="Int. J. Syst. Evol. Microbiol.">
        <title>The Global Catalogue of Microorganisms (GCM) 10K type strain sequencing project: providing services to taxonomists for standard genome sequencing and annotation.</title>
        <authorList>
            <consortium name="The Broad Institute Genomics Platform"/>
            <consortium name="The Broad Institute Genome Sequencing Center for Infectious Disease"/>
            <person name="Wu L."/>
            <person name="Ma J."/>
        </authorList>
    </citation>
    <scope>NUCLEOTIDE SEQUENCE [LARGE SCALE GENOMIC DNA]</scope>
    <source>
        <strain evidence="3">CGMCC 4.7405</strain>
    </source>
</reference>
<feature type="transmembrane region" description="Helical" evidence="1">
    <location>
        <begin position="154"/>
        <end position="173"/>
    </location>
</feature>
<keyword evidence="1" id="KW-0812">Transmembrane</keyword>
<proteinExistence type="predicted"/>
<comment type="caution">
    <text evidence="2">The sequence shown here is derived from an EMBL/GenBank/DDBJ whole genome shotgun (WGS) entry which is preliminary data.</text>
</comment>
<evidence type="ECO:0000313" key="2">
    <source>
        <dbReference type="EMBL" id="MFC3891932.1"/>
    </source>
</evidence>
<feature type="transmembrane region" description="Helical" evidence="1">
    <location>
        <begin position="396"/>
        <end position="418"/>
    </location>
</feature>
<feature type="transmembrane region" description="Helical" evidence="1">
    <location>
        <begin position="337"/>
        <end position="357"/>
    </location>
</feature>
<keyword evidence="3" id="KW-1185">Reference proteome</keyword>
<feature type="transmembrane region" description="Helical" evidence="1">
    <location>
        <begin position="539"/>
        <end position="556"/>
    </location>
</feature>
<gene>
    <name evidence="2" type="ORF">ACFOWZ_10635</name>
</gene>
<feature type="transmembrane region" description="Helical" evidence="1">
    <location>
        <begin position="193"/>
        <end position="214"/>
    </location>
</feature>
<feature type="transmembrane region" description="Helical" evidence="1">
    <location>
        <begin position="253"/>
        <end position="276"/>
    </location>
</feature>
<feature type="transmembrane region" description="Helical" evidence="1">
    <location>
        <begin position="121"/>
        <end position="142"/>
    </location>
</feature>
<feature type="transmembrane region" description="Helical" evidence="1">
    <location>
        <begin position="297"/>
        <end position="317"/>
    </location>
</feature>
<feature type="transmembrane region" description="Helical" evidence="1">
    <location>
        <begin position="20"/>
        <end position="39"/>
    </location>
</feature>
<protein>
    <submittedName>
        <fullName evidence="2">Uncharacterized protein</fullName>
    </submittedName>
</protein>
<evidence type="ECO:0000256" key="1">
    <source>
        <dbReference type="SAM" id="Phobius"/>
    </source>
</evidence>
<feature type="transmembrane region" description="Helical" evidence="1">
    <location>
        <begin position="476"/>
        <end position="496"/>
    </location>
</feature>
<feature type="transmembrane region" description="Helical" evidence="1">
    <location>
        <begin position="364"/>
        <end position="384"/>
    </location>
</feature>
<keyword evidence="1" id="KW-0472">Membrane</keyword>
<dbReference type="Proteomes" id="UP001595690">
    <property type="component" value="Unassembled WGS sequence"/>
</dbReference>
<dbReference type="RefSeq" id="WP_382371584.1">
    <property type="nucleotide sequence ID" value="NZ_JBHRZI010000011.1"/>
</dbReference>
<keyword evidence="1" id="KW-1133">Transmembrane helix</keyword>
<name>A0ABV8BP68_9PSEU</name>
<feature type="transmembrane region" description="Helical" evidence="1">
    <location>
        <begin position="73"/>
        <end position="91"/>
    </location>
</feature>
<organism evidence="2 3">
    <name type="scientific">Lentzea rhizosphaerae</name>
    <dbReference type="NCBI Taxonomy" id="2041025"/>
    <lineage>
        <taxon>Bacteria</taxon>
        <taxon>Bacillati</taxon>
        <taxon>Actinomycetota</taxon>
        <taxon>Actinomycetes</taxon>
        <taxon>Pseudonocardiales</taxon>
        <taxon>Pseudonocardiaceae</taxon>
        <taxon>Lentzea</taxon>
    </lineage>
</organism>
<feature type="transmembrane region" description="Helical" evidence="1">
    <location>
        <begin position="438"/>
        <end position="456"/>
    </location>
</feature>
<feature type="transmembrane region" description="Helical" evidence="1">
    <location>
        <begin position="503"/>
        <end position="519"/>
    </location>
</feature>
<evidence type="ECO:0000313" key="3">
    <source>
        <dbReference type="Proteomes" id="UP001595690"/>
    </source>
</evidence>
<feature type="transmembrane region" description="Helical" evidence="1">
    <location>
        <begin position="51"/>
        <end position="68"/>
    </location>
</feature>
<accession>A0ABV8BP68</accession>